<dbReference type="Proteomes" id="UP000789366">
    <property type="component" value="Unassembled WGS sequence"/>
</dbReference>
<organism evidence="1 2">
    <name type="scientific">Cetraspora pellucida</name>
    <dbReference type="NCBI Taxonomy" id="1433469"/>
    <lineage>
        <taxon>Eukaryota</taxon>
        <taxon>Fungi</taxon>
        <taxon>Fungi incertae sedis</taxon>
        <taxon>Mucoromycota</taxon>
        <taxon>Glomeromycotina</taxon>
        <taxon>Glomeromycetes</taxon>
        <taxon>Diversisporales</taxon>
        <taxon>Gigasporaceae</taxon>
        <taxon>Cetraspora</taxon>
    </lineage>
</organism>
<comment type="caution">
    <text evidence="1">The sequence shown here is derived from an EMBL/GenBank/DDBJ whole genome shotgun (WGS) entry which is preliminary data.</text>
</comment>
<proteinExistence type="predicted"/>
<keyword evidence="2" id="KW-1185">Reference proteome</keyword>
<evidence type="ECO:0000313" key="2">
    <source>
        <dbReference type="Proteomes" id="UP000789366"/>
    </source>
</evidence>
<sequence>MKDELQLLRKDRLEHDRPEKTRYKNKVYCLIQELLLGYIKKFSNAAHIETLSDNMYFDIEINKLNQYFIDKDYEFFKTTCEIDNVNKFTSEIIKKHYFYKLVKDIFEEDENNIEKFSKLVNLTDNERTLLKKIRPLIHDYRILNKINTIKGKDNSDTIFNKETRHVIEPLICVNEILKVYKNVIPTTEEEISYLRSLLLNNIIKYPSSSYFTIYDHKVEQEDNFFINARTITQQYFLDIVYRILVK</sequence>
<name>A0ACA9L394_9GLOM</name>
<dbReference type="EMBL" id="CAJVPW010002536">
    <property type="protein sequence ID" value="CAG8508441.1"/>
    <property type="molecule type" value="Genomic_DNA"/>
</dbReference>
<accession>A0ACA9L394</accession>
<reference evidence="1" key="1">
    <citation type="submission" date="2021-06" db="EMBL/GenBank/DDBJ databases">
        <authorList>
            <person name="Kallberg Y."/>
            <person name="Tangrot J."/>
            <person name="Rosling A."/>
        </authorList>
    </citation>
    <scope>NUCLEOTIDE SEQUENCE</scope>
    <source>
        <strain evidence="1">28 12/20/2015</strain>
    </source>
</reference>
<evidence type="ECO:0000313" key="1">
    <source>
        <dbReference type="EMBL" id="CAG8508441.1"/>
    </source>
</evidence>
<protein>
    <submittedName>
        <fullName evidence="1">12613_t:CDS:1</fullName>
    </submittedName>
</protein>
<gene>
    <name evidence="1" type="ORF">SPELUC_LOCUS3359</name>
</gene>